<dbReference type="Pfam" id="PF00078">
    <property type="entry name" value="RVT_1"/>
    <property type="match status" value="1"/>
</dbReference>
<comment type="caution">
    <text evidence="3">The sequence shown here is derived from an EMBL/GenBank/DDBJ whole genome shotgun (WGS) entry which is preliminary data.</text>
</comment>
<dbReference type="InterPro" id="IPR043502">
    <property type="entry name" value="DNA/RNA_pol_sf"/>
</dbReference>
<evidence type="ECO:0000256" key="1">
    <source>
        <dbReference type="SAM" id="MobiDB-lite"/>
    </source>
</evidence>
<feature type="region of interest" description="Disordered" evidence="1">
    <location>
        <begin position="90"/>
        <end position="135"/>
    </location>
</feature>
<dbReference type="CDD" id="cd01650">
    <property type="entry name" value="RT_nLTR_like"/>
    <property type="match status" value="1"/>
</dbReference>
<dbReference type="PANTHER" id="PTHR19446">
    <property type="entry name" value="REVERSE TRANSCRIPTASES"/>
    <property type="match status" value="1"/>
</dbReference>
<name>A0AAV1K6Z9_9NEOP</name>
<accession>A0AAV1K6Z9</accession>
<feature type="compositionally biased region" description="Basic and acidic residues" evidence="1">
    <location>
        <begin position="98"/>
        <end position="111"/>
    </location>
</feature>
<dbReference type="SUPFAM" id="SSF56672">
    <property type="entry name" value="DNA/RNA polymerases"/>
    <property type="match status" value="1"/>
</dbReference>
<dbReference type="PROSITE" id="PS50878">
    <property type="entry name" value="RT_POL"/>
    <property type="match status" value="1"/>
</dbReference>
<dbReference type="Gene3D" id="3.30.70.270">
    <property type="match status" value="1"/>
</dbReference>
<feature type="compositionally biased region" description="Low complexity" evidence="1">
    <location>
        <begin position="117"/>
        <end position="132"/>
    </location>
</feature>
<dbReference type="InterPro" id="IPR043128">
    <property type="entry name" value="Rev_trsase/Diguanyl_cyclase"/>
</dbReference>
<dbReference type="InterPro" id="IPR000477">
    <property type="entry name" value="RT_dom"/>
</dbReference>
<dbReference type="GO" id="GO:0071897">
    <property type="term" value="P:DNA biosynthetic process"/>
    <property type="evidence" value="ECO:0007669"/>
    <property type="project" value="UniProtKB-ARBA"/>
</dbReference>
<evidence type="ECO:0000313" key="4">
    <source>
        <dbReference type="Proteomes" id="UP001314205"/>
    </source>
</evidence>
<evidence type="ECO:0000313" key="3">
    <source>
        <dbReference type="EMBL" id="CAK1578328.1"/>
    </source>
</evidence>
<protein>
    <recommendedName>
        <fullName evidence="2">Reverse transcriptase domain-containing protein</fullName>
    </recommendedName>
</protein>
<sequence length="1187" mass="135032">MGENLKVVVEGQKVVILLPIDAHEELLCPLCTRRGRYVGVRKIENLYRHCKEHHAEKEIHYRCWRCGYMAPEGKRYPRKIVSQHCSECVTDHGVNPRTTERERRNGIRRDLGVTNNSPRQSLSPSQPLSHPQVGSVDLGITNQRITGTPVQIVMQTETTTAPRLTDIDYAISGGPNQNTSSHRHAVSRSDVTPERIPRVSEQPLASEEPVADGVNRESFGNSRVQRNIEPLNDSLVNMDSSRRPQNRRYPTAEQSRYMEEIDSVSNSEEFEEVARRAMSFLCRFTHTGHDNERRLQRHRSDSRRPVRVVDRMSEAALIQGKYRKNRKKTVQQVLNGPARYCKISKSAIEQYFTEMAAPRNGDQLWPDVFNHDDPTSLSELQLLKVFERKEVMRKLKSKSNTSPGPDGLTYGDLRKADPGAFVLTALFNAVWRLEVVPGCWKDSNTILLHKKGPENDISNWRPISMGDTCPKLFAAIVADRVKTWAVANRRYSTSQKGFLPYEGCYEHNFVLQETIQQARRDKGEVVVAWLDLASAFNSVPHSSIHRALEQHGMPAKVRNVIDSLYKDTRTKVRTSEGFTDPIRLQSGVKQGCPLSPHIFNLTLEVVIRAMELTGEGFKIRNRRITTLAYADDIVVLADTPEGMRRLLNAAEEGARSVGLVFNPAKCATLHIKSDCESAVQDTILNIQGEPMKSLGPNDYYEHLGIPTGYDVGQTPRSALKKLLADVKKIDESLLAPWQKLDAVGTFVLPRLYFIMQGADVEKEYLREVDRIVKNFAKRWLNLPHRASSELVFLPPSMGGGGLMPLSDLLDLYTVTHAFKMLCATDDLVCELAREGLKETVSERLRKVPSNIDMARYLSGDLDLPRSTSRSSFWTKARSAARRMQSKITIRWIWHRGEEEFHIQCGNGAAGLITPSSRQSLFKKMRLQLVQYYARGLQAKKDQGKVFEVTCRTGFSNHFLRSGRNTRFCDWRFVHRARLGVLPLNAIKRWQTDIDKRCRRCGREQETIPHVLNHCGLHSAARQLRHNNIQSRLVKALRCPGLVTTNQTVEGTHGAAALLRPDIVVRDEVSKEIKIVDVTVPFENRLSAFRAARMEKITKYGCLAEQLRARGYRVSVNAFIVGSLGGWDDNNQRVLDFLKVGRFYARMMRRFMISDTIRWSRDIYVEHVSGIRQYTVEHDLDRSVNVVT</sequence>
<proteinExistence type="predicted"/>
<dbReference type="EMBL" id="CAVLGL010000001">
    <property type="protein sequence ID" value="CAK1578328.1"/>
    <property type="molecule type" value="Genomic_DNA"/>
</dbReference>
<feature type="domain" description="Reverse transcriptase" evidence="2">
    <location>
        <begin position="429"/>
        <end position="707"/>
    </location>
</feature>
<feature type="region of interest" description="Disordered" evidence="1">
    <location>
        <begin position="171"/>
        <end position="254"/>
    </location>
</feature>
<gene>
    <name evidence="3" type="ORF">PARMNEM_LOCUS420</name>
</gene>
<evidence type="ECO:0000259" key="2">
    <source>
        <dbReference type="PROSITE" id="PS50878"/>
    </source>
</evidence>
<dbReference type="Proteomes" id="UP001314205">
    <property type="component" value="Unassembled WGS sequence"/>
</dbReference>
<keyword evidence="4" id="KW-1185">Reference proteome</keyword>
<dbReference type="AlphaFoldDB" id="A0AAV1K6Z9"/>
<organism evidence="3 4">
    <name type="scientific">Parnassius mnemosyne</name>
    <name type="common">clouded apollo</name>
    <dbReference type="NCBI Taxonomy" id="213953"/>
    <lineage>
        <taxon>Eukaryota</taxon>
        <taxon>Metazoa</taxon>
        <taxon>Ecdysozoa</taxon>
        <taxon>Arthropoda</taxon>
        <taxon>Hexapoda</taxon>
        <taxon>Insecta</taxon>
        <taxon>Pterygota</taxon>
        <taxon>Neoptera</taxon>
        <taxon>Endopterygota</taxon>
        <taxon>Lepidoptera</taxon>
        <taxon>Glossata</taxon>
        <taxon>Ditrysia</taxon>
        <taxon>Papilionoidea</taxon>
        <taxon>Papilionidae</taxon>
        <taxon>Parnassiinae</taxon>
        <taxon>Parnassini</taxon>
        <taxon>Parnassius</taxon>
        <taxon>Driopa</taxon>
    </lineage>
</organism>
<reference evidence="3 4" key="1">
    <citation type="submission" date="2023-11" db="EMBL/GenBank/DDBJ databases">
        <authorList>
            <person name="Hedman E."/>
            <person name="Englund M."/>
            <person name="Stromberg M."/>
            <person name="Nyberg Akerstrom W."/>
            <person name="Nylinder S."/>
            <person name="Jareborg N."/>
            <person name="Kallberg Y."/>
            <person name="Kronander E."/>
        </authorList>
    </citation>
    <scope>NUCLEOTIDE SEQUENCE [LARGE SCALE GENOMIC DNA]</scope>
</reference>